<accession>A0A1I5LFG6</accession>
<evidence type="ECO:0000256" key="1">
    <source>
        <dbReference type="SAM" id="Phobius"/>
    </source>
</evidence>
<feature type="transmembrane region" description="Helical" evidence="1">
    <location>
        <begin position="255"/>
        <end position="288"/>
    </location>
</feature>
<reference evidence="2 3" key="1">
    <citation type="submission" date="2016-10" db="EMBL/GenBank/DDBJ databases">
        <authorList>
            <person name="de Groot N.N."/>
        </authorList>
    </citation>
    <scope>NUCLEOTIDE SEQUENCE [LARGE SCALE GENOMIC DNA]</scope>
    <source>
        <strain evidence="2 3">DSM 15893</strain>
    </source>
</reference>
<proteinExistence type="predicted"/>
<dbReference type="STRING" id="1121869.SAMN03084138_00964"/>
<name>A0A1I5LFG6_9GAMM</name>
<sequence length="327" mass="35735">MDSAASLACSRVRQTSADQYRPFICWLKIRLFETCAKNITYNFIYGEISQPKDKSYLDMNKQQLNNALHVGGTLENALTGKYTLNATSVVEEAMQLTKKNFWSFLPAVLFLAAVNVALFMVVLSVLLDSPRELMDAFVGKTVMTDDLLASGRIALFASTVLSAPIYAGASLMGLSHAIGFRTKPRHIVKGMAFAMAVTLGMCFVSALQSIGNQILPLLGMFLGITFSMTPLLICEKRLRPVEAMVVSFRAITKKLIPLLLVYIVIAVLFVFSYATAGIALIWALPFMFNVKGVLYREMFGVGIEVTVAEEGDDDSSSGGGNNEVFNA</sequence>
<organism evidence="2 3">
    <name type="scientific">Enterovibrio norvegicus DSM 15893</name>
    <dbReference type="NCBI Taxonomy" id="1121869"/>
    <lineage>
        <taxon>Bacteria</taxon>
        <taxon>Pseudomonadati</taxon>
        <taxon>Pseudomonadota</taxon>
        <taxon>Gammaproteobacteria</taxon>
        <taxon>Vibrionales</taxon>
        <taxon>Vibrionaceae</taxon>
        <taxon>Enterovibrio</taxon>
    </lineage>
</organism>
<evidence type="ECO:0000313" key="3">
    <source>
        <dbReference type="Proteomes" id="UP000182692"/>
    </source>
</evidence>
<dbReference type="AlphaFoldDB" id="A0A1I5LFG6"/>
<feature type="transmembrane region" description="Helical" evidence="1">
    <location>
        <begin position="214"/>
        <end position="234"/>
    </location>
</feature>
<gene>
    <name evidence="2" type="ORF">SAMN03084138_00964</name>
</gene>
<protein>
    <submittedName>
        <fullName evidence="2">Uncharacterized protein</fullName>
    </submittedName>
</protein>
<keyword evidence="1" id="KW-0472">Membrane</keyword>
<evidence type="ECO:0000313" key="2">
    <source>
        <dbReference type="EMBL" id="SFO95945.1"/>
    </source>
</evidence>
<dbReference type="Proteomes" id="UP000182692">
    <property type="component" value="Unassembled WGS sequence"/>
</dbReference>
<feature type="transmembrane region" description="Helical" evidence="1">
    <location>
        <begin position="147"/>
        <end position="169"/>
    </location>
</feature>
<keyword evidence="1" id="KW-0812">Transmembrane</keyword>
<feature type="transmembrane region" description="Helical" evidence="1">
    <location>
        <begin position="190"/>
        <end position="208"/>
    </location>
</feature>
<feature type="transmembrane region" description="Helical" evidence="1">
    <location>
        <begin position="104"/>
        <end position="127"/>
    </location>
</feature>
<dbReference type="EMBL" id="FOWR01000005">
    <property type="protein sequence ID" value="SFO95945.1"/>
    <property type="molecule type" value="Genomic_DNA"/>
</dbReference>
<keyword evidence="1" id="KW-1133">Transmembrane helix</keyword>